<keyword evidence="2" id="KW-1185">Reference proteome</keyword>
<comment type="caution">
    <text evidence="1">The sequence shown here is derived from an EMBL/GenBank/DDBJ whole genome shotgun (WGS) entry which is preliminary data.</text>
</comment>
<dbReference type="EMBL" id="PJNB01000001">
    <property type="protein sequence ID" value="PKW16773.1"/>
    <property type="molecule type" value="Genomic_DNA"/>
</dbReference>
<dbReference type="RefSeq" id="WP_010313909.1">
    <property type="nucleotide sequence ID" value="NZ_CP061007.1"/>
</dbReference>
<protein>
    <submittedName>
        <fullName evidence="1">Methylisocitrate lyase</fullName>
    </submittedName>
</protein>
<evidence type="ECO:0000313" key="1">
    <source>
        <dbReference type="EMBL" id="PKW16773.1"/>
    </source>
</evidence>
<dbReference type="InterPro" id="IPR039556">
    <property type="entry name" value="ICL/PEPM"/>
</dbReference>
<dbReference type="Pfam" id="PF13714">
    <property type="entry name" value="PEP_mutase"/>
    <property type="match status" value="1"/>
</dbReference>
<reference evidence="1" key="1">
    <citation type="submission" date="2017-12" db="EMBL/GenBank/DDBJ databases">
        <title>Sequencing the genomes of 1000 Actinobacteria strains.</title>
        <authorList>
            <person name="Klenk H.-P."/>
        </authorList>
    </citation>
    <scope>NUCLEOTIDE SEQUENCE [LARGE SCALE GENOMIC DNA]</scope>
    <source>
        <strain evidence="1">DSM 44228</strain>
    </source>
</reference>
<dbReference type="AlphaFoldDB" id="A0A2N3Y1J2"/>
<dbReference type="Proteomes" id="UP000233786">
    <property type="component" value="Unassembled WGS sequence"/>
</dbReference>
<dbReference type="Gene3D" id="3.20.20.60">
    <property type="entry name" value="Phosphoenolpyruvate-binding domains"/>
    <property type="match status" value="1"/>
</dbReference>
<gene>
    <name evidence="1" type="ORF">A8926_4656</name>
</gene>
<dbReference type="PANTHER" id="PTHR42905">
    <property type="entry name" value="PHOSPHOENOLPYRUVATE CARBOXYLASE"/>
    <property type="match status" value="1"/>
</dbReference>
<dbReference type="InterPro" id="IPR015813">
    <property type="entry name" value="Pyrv/PenolPyrv_kinase-like_dom"/>
</dbReference>
<sequence>MTARLRSLLGEHRVLHLPTVWDGMSARLAAEAGWPALLTTGLGIAATLGLPDLELYTATDNLQAVTRIADAVDVPVIADMDNGYGGPVNVHRTTTLFEHAGVEAVVLEDQRSPKTCPFYEGATVELESVGPAANKVRAAAEARRSDLLVIARTDASDPAEIRERATAYAAAGADLVMPNAPGPDFGLDDWAALRSSVGVPLVACVMPGSRAEREWDDDTLADAGISVVVDAIYGLLAAAHATRQVFTRMREDGLRATELPPLMAHHELGEAMGDGAVHALQKRYLT</sequence>
<keyword evidence="1" id="KW-0456">Lyase</keyword>
<organism evidence="1 2">
    <name type="scientific">Saccharopolyspora spinosa</name>
    <dbReference type="NCBI Taxonomy" id="60894"/>
    <lineage>
        <taxon>Bacteria</taxon>
        <taxon>Bacillati</taxon>
        <taxon>Actinomycetota</taxon>
        <taxon>Actinomycetes</taxon>
        <taxon>Pseudonocardiales</taxon>
        <taxon>Pseudonocardiaceae</taxon>
        <taxon>Saccharopolyspora</taxon>
    </lineage>
</organism>
<dbReference type="PANTHER" id="PTHR42905:SF5">
    <property type="entry name" value="CARBOXYVINYL-CARBOXYPHOSPHONATE PHOSPHORYLMUTASE, CHLOROPLASTIC"/>
    <property type="match status" value="1"/>
</dbReference>
<dbReference type="GO" id="GO:0016833">
    <property type="term" value="F:oxo-acid-lyase activity"/>
    <property type="evidence" value="ECO:0007669"/>
    <property type="project" value="UniProtKB-ARBA"/>
</dbReference>
<dbReference type="InterPro" id="IPR040442">
    <property type="entry name" value="Pyrv_kinase-like_dom_sf"/>
</dbReference>
<dbReference type="STRING" id="994479.GCA_000194155_06777"/>
<dbReference type="SUPFAM" id="SSF51621">
    <property type="entry name" value="Phosphoenolpyruvate/pyruvate domain"/>
    <property type="match status" value="1"/>
</dbReference>
<name>A0A2N3Y1J2_SACSN</name>
<evidence type="ECO:0000313" key="2">
    <source>
        <dbReference type="Proteomes" id="UP000233786"/>
    </source>
</evidence>
<accession>A0A2N3Y1J2</accession>
<proteinExistence type="predicted"/>
<dbReference type="OrthoDB" id="9771433at2"/>
<dbReference type="CDD" id="cd00377">
    <property type="entry name" value="ICL_PEPM"/>
    <property type="match status" value="1"/>
</dbReference>